<keyword evidence="6" id="KW-0067">ATP-binding</keyword>
<keyword evidence="4" id="KW-0378">Hydrolase</keyword>
<dbReference type="SMART" id="SM00487">
    <property type="entry name" value="DEXDc"/>
    <property type="match status" value="1"/>
</dbReference>
<dbReference type="GeneID" id="19114541"/>
<evidence type="ECO:0000259" key="11">
    <source>
        <dbReference type="PROSITE" id="PS51192"/>
    </source>
</evidence>
<evidence type="ECO:0000313" key="15">
    <source>
        <dbReference type="Proteomes" id="UP000011761"/>
    </source>
</evidence>
<dbReference type="OrthoDB" id="416741at2759"/>
<evidence type="ECO:0000259" key="12">
    <source>
        <dbReference type="PROSITE" id="PS51194"/>
    </source>
</evidence>
<evidence type="ECO:0000256" key="3">
    <source>
        <dbReference type="ARBA" id="ARBA00022741"/>
    </source>
</evidence>
<accession>M2N942</accession>
<dbReference type="SMART" id="SM00490">
    <property type="entry name" value="HELICc"/>
    <property type="match status" value="1"/>
</dbReference>
<keyword evidence="8" id="KW-0694">RNA-binding</keyword>
<dbReference type="InterPro" id="IPR005034">
    <property type="entry name" value="Dicer_dimerisation"/>
</dbReference>
<evidence type="ECO:0000256" key="6">
    <source>
        <dbReference type="ARBA" id="ARBA00022840"/>
    </source>
</evidence>
<protein>
    <recommendedName>
        <fullName evidence="16">Dicer-like protein 2</fullName>
    </recommendedName>
</protein>
<dbReference type="CDD" id="cd00593">
    <property type="entry name" value="RIBOc"/>
    <property type="match status" value="2"/>
</dbReference>
<dbReference type="GO" id="GO:0005524">
    <property type="term" value="F:ATP binding"/>
    <property type="evidence" value="ECO:0007669"/>
    <property type="project" value="UniProtKB-KW"/>
</dbReference>
<dbReference type="InterPro" id="IPR036389">
    <property type="entry name" value="RNase_III_sf"/>
</dbReference>
<dbReference type="PROSITE" id="PS51194">
    <property type="entry name" value="HELICASE_CTER"/>
    <property type="match status" value="1"/>
</dbReference>
<keyword evidence="15" id="KW-1185">Reference proteome</keyword>
<dbReference type="Gene3D" id="3.30.160.380">
    <property type="entry name" value="Dicer dimerisation domain"/>
    <property type="match status" value="1"/>
</dbReference>
<dbReference type="Proteomes" id="UP000011761">
    <property type="component" value="Unassembled WGS sequence"/>
</dbReference>
<dbReference type="InterPro" id="IPR027417">
    <property type="entry name" value="P-loop_NTPase"/>
</dbReference>
<dbReference type="Pfam" id="PF00270">
    <property type="entry name" value="DEAD"/>
    <property type="match status" value="1"/>
</dbReference>
<reference evidence="14 15" key="1">
    <citation type="journal article" date="2012" name="PLoS Pathog.">
        <title>Diverse lifestyles and strategies of plant pathogenesis encoded in the genomes of eighteen Dothideomycetes fungi.</title>
        <authorList>
            <person name="Ohm R.A."/>
            <person name="Feau N."/>
            <person name="Henrissat B."/>
            <person name="Schoch C.L."/>
            <person name="Horwitz B.A."/>
            <person name="Barry K.W."/>
            <person name="Condon B.J."/>
            <person name="Copeland A.C."/>
            <person name="Dhillon B."/>
            <person name="Glaser F."/>
            <person name="Hesse C.N."/>
            <person name="Kosti I."/>
            <person name="LaButti K."/>
            <person name="Lindquist E.A."/>
            <person name="Lucas S."/>
            <person name="Salamov A.A."/>
            <person name="Bradshaw R.E."/>
            <person name="Ciuffetti L."/>
            <person name="Hamelin R.C."/>
            <person name="Kema G.H.J."/>
            <person name="Lawrence C."/>
            <person name="Scott J.A."/>
            <person name="Spatafora J.W."/>
            <person name="Turgeon B.G."/>
            <person name="de Wit P.J.G.M."/>
            <person name="Zhong S."/>
            <person name="Goodwin S.B."/>
            <person name="Grigoriev I.V."/>
        </authorList>
    </citation>
    <scope>NUCLEOTIDE SEQUENCE [LARGE SCALE GENOMIC DNA]</scope>
    <source>
        <strain evidence="14 15">UAMH 10762</strain>
    </source>
</reference>
<evidence type="ECO:0000256" key="9">
    <source>
        <dbReference type="SAM" id="Coils"/>
    </source>
</evidence>
<comment type="similarity">
    <text evidence="8">Belongs to the helicase family. Dicer subfamily.</text>
</comment>
<dbReference type="Pfam" id="PF00271">
    <property type="entry name" value="Helicase_C"/>
    <property type="match status" value="1"/>
</dbReference>
<dbReference type="GO" id="GO:0004525">
    <property type="term" value="F:ribonuclease III activity"/>
    <property type="evidence" value="ECO:0007669"/>
    <property type="project" value="InterPro"/>
</dbReference>
<dbReference type="SUPFAM" id="SSF69065">
    <property type="entry name" value="RNase III domain-like"/>
    <property type="match status" value="2"/>
</dbReference>
<dbReference type="GO" id="GO:0051607">
    <property type="term" value="P:defense response to virus"/>
    <property type="evidence" value="ECO:0007669"/>
    <property type="project" value="UniProtKB-KW"/>
</dbReference>
<dbReference type="RefSeq" id="XP_007677502.1">
    <property type="nucleotide sequence ID" value="XM_007679312.1"/>
</dbReference>
<dbReference type="HOGENOM" id="CLU_000907_4_6_1"/>
<dbReference type="PROSITE" id="PS50142">
    <property type="entry name" value="RNASE_3_2"/>
    <property type="match status" value="2"/>
</dbReference>
<dbReference type="InterPro" id="IPR014001">
    <property type="entry name" value="Helicase_ATP-bd"/>
</dbReference>
<keyword evidence="7" id="KW-0051">Antiviral defense</keyword>
<gene>
    <name evidence="14" type="ORF">BAUCODRAFT_46072</name>
</gene>
<feature type="non-terminal residue" evidence="14">
    <location>
        <position position="1298"/>
    </location>
</feature>
<feature type="domain" description="Helicase C-terminal" evidence="12">
    <location>
        <begin position="353"/>
        <end position="528"/>
    </location>
</feature>
<dbReference type="InterPro" id="IPR000999">
    <property type="entry name" value="RNase_III_dom"/>
</dbReference>
<feature type="domain" description="RNase III" evidence="10">
    <location>
        <begin position="1070"/>
        <end position="1251"/>
    </location>
</feature>
<dbReference type="KEGG" id="bcom:BAUCODRAFT_46072"/>
<keyword evidence="2" id="KW-0677">Repeat</keyword>
<feature type="domain" description="RNase III" evidence="10">
    <location>
        <begin position="876"/>
        <end position="1031"/>
    </location>
</feature>
<dbReference type="PROSITE" id="PS00517">
    <property type="entry name" value="RNASE_3_1"/>
    <property type="match status" value="1"/>
</dbReference>
<dbReference type="SMART" id="SM00535">
    <property type="entry name" value="RIBOc"/>
    <property type="match status" value="2"/>
</dbReference>
<dbReference type="Pfam" id="PF03368">
    <property type="entry name" value="Dicer_dimer"/>
    <property type="match status" value="1"/>
</dbReference>
<dbReference type="InterPro" id="IPR038248">
    <property type="entry name" value="Dicer_dimer_sf"/>
</dbReference>
<dbReference type="eggNOG" id="KOG0701">
    <property type="taxonomic scope" value="Eukaryota"/>
</dbReference>
<dbReference type="PANTHER" id="PTHR14950">
    <property type="entry name" value="DICER-RELATED"/>
    <property type="match status" value="1"/>
</dbReference>
<dbReference type="GO" id="GO:0005634">
    <property type="term" value="C:nucleus"/>
    <property type="evidence" value="ECO:0007669"/>
    <property type="project" value="TreeGrafter"/>
</dbReference>
<evidence type="ECO:0000256" key="2">
    <source>
        <dbReference type="ARBA" id="ARBA00022737"/>
    </source>
</evidence>
<evidence type="ECO:0000256" key="7">
    <source>
        <dbReference type="ARBA" id="ARBA00023118"/>
    </source>
</evidence>
<feature type="non-terminal residue" evidence="14">
    <location>
        <position position="1"/>
    </location>
</feature>
<proteinExistence type="inferred from homology"/>
<dbReference type="STRING" id="717646.M2N942"/>
<sequence>ETVSLRAYQREMLEASLCGNRIIMPTGSGKTLVAIARIRHELETSTPTKLIWFLANSVELCRQHLETLKLHLSAYPILSLTGEAGVDAWSEQRLWDAVLSDVRVVIGTPAVLKDALSHAFVRMSRLALLVFDEAHHCIKNHPMNAIMQHFYHPGNSHKEVPHILGLTASPAINAQYGSLTQLEANLDAFVATPKRSIEDLMRFVYPPHITIVQYPPTSILDYPASSELCAAVKRAVDEYDFLTDPYVAELGQYHDERSRRKLQKTVEKRTTSCYDEISKLNRCAEAVYDQLGVPSAEHFVNTCIERYITAAVSYGTTMLPDITSLERQHLVDLFRAFPARFPGRLLVSPKADRLLSLLAAYASPEVRAIVFVKERAVVTALVHLLRNAEQLRGHYSIGSFVGTSTFEGRSSLADLADPRQQQNDLLGFRRGDKNLIVATSVLEEGIDVSACNLVINFDQPDTFIAFLQRRGRARQENSRYFLLVSEDDTRASASKWQAEEAKMKREYESARAERAAAEAEDVQALNARSYRVESTGALLTINDAKAHLYHFCNTSVQANNYVDTEPDFYAVRGKDNAWTASVTLPSYVHPDVRSAASRDRWSSEAGAIKDAAFEAYVALHKAGLLTDNLLPLTEVHECEAFQGRSDQPSVVLAAPRESSWLRCARAMRGTDVQWHSAPLTMTSATEDESFDVTLFMPMPLEDSTVLELYWNETTTYLINISESQPVDVRDQHLPPLQARTKALLKTVHSSRMPVNNMSDFIMCFEPAEPLDTGSTSAAEWFSAVREANDDGLLIRVNSLGSRLYIFSRLATCTDAVTGEVRSRILAIRFPKRRDFLHPVQARQHSNQAYTKEESFALEDCTVEKTPLRSARFAAFIPSIMHQVDVRLTVQEMQHSSVLQDLQLKNGDLIQEAISAPSAAEKSDYNRLEYLGDALLKFWVSINVMVLHPTWPEKYLTMEKSRRVSNNTLAQAAHNLQLNRWILTKSFTGTKWRPIYASEVLRTDFSQPKQISSKTLADVVEALIGAAYLDGGYQNAYTCIRSLLKQCWSEHYLICSSLRGHMEQTAADQVSSDLGRFIGHHFRFPYLLIEALTHASLPFQRRMMSYERLEFLGDAVLDAIIVPYLCGNARKLKASEMHDIHEALVNEHFLGYCCLNAKIEQEYRTVEKTGDGHDVSTATRTLKLADFIRAGGQLLKAKQVAMANFDRYQDAVATALADGEEYPWPDLIAMNLPKAFSDVVESVLGALYIDTDGDMSVCEQFVAKLGIYKHMDIMLRSNMKVVPPKGRVGIMAGGERVEY</sequence>
<feature type="domain" description="Dicer dsRNA-binding fold" evidence="13">
    <location>
        <begin position="544"/>
        <end position="639"/>
    </location>
</feature>
<evidence type="ECO:0000259" key="10">
    <source>
        <dbReference type="PROSITE" id="PS50142"/>
    </source>
</evidence>
<dbReference type="GO" id="GO:0030422">
    <property type="term" value="P:siRNA processing"/>
    <property type="evidence" value="ECO:0007669"/>
    <property type="project" value="TreeGrafter"/>
</dbReference>
<feature type="coiled-coil region" evidence="9">
    <location>
        <begin position="493"/>
        <end position="520"/>
    </location>
</feature>
<dbReference type="GO" id="GO:0004386">
    <property type="term" value="F:helicase activity"/>
    <property type="evidence" value="ECO:0007669"/>
    <property type="project" value="UniProtKB-KW"/>
</dbReference>
<keyword evidence="5" id="KW-0347">Helicase</keyword>
<dbReference type="Gene3D" id="3.40.50.300">
    <property type="entry name" value="P-loop containing nucleotide triphosphate hydrolases"/>
    <property type="match status" value="2"/>
</dbReference>
<evidence type="ECO:0000256" key="5">
    <source>
        <dbReference type="ARBA" id="ARBA00022806"/>
    </source>
</evidence>
<keyword evidence="3" id="KW-0547">Nucleotide-binding</keyword>
<dbReference type="PANTHER" id="PTHR14950:SF37">
    <property type="entry name" value="ENDORIBONUCLEASE DICER"/>
    <property type="match status" value="1"/>
</dbReference>
<dbReference type="Gene3D" id="1.10.1520.10">
    <property type="entry name" value="Ribonuclease III domain"/>
    <property type="match status" value="2"/>
</dbReference>
<dbReference type="PROSITE" id="PS51327">
    <property type="entry name" value="DICER_DSRBF"/>
    <property type="match status" value="1"/>
</dbReference>
<dbReference type="Pfam" id="PF00636">
    <property type="entry name" value="Ribonuclease_3"/>
    <property type="match status" value="2"/>
</dbReference>
<dbReference type="PROSITE" id="PS51192">
    <property type="entry name" value="HELICASE_ATP_BIND_1"/>
    <property type="match status" value="1"/>
</dbReference>
<dbReference type="EMBL" id="KB445557">
    <property type="protein sequence ID" value="EMC95345.1"/>
    <property type="molecule type" value="Genomic_DNA"/>
</dbReference>
<keyword evidence="9" id="KW-0175">Coiled coil</keyword>
<dbReference type="OMA" id="HFCAVIP"/>
<evidence type="ECO:0000313" key="14">
    <source>
        <dbReference type="EMBL" id="EMC95345.1"/>
    </source>
</evidence>
<keyword evidence="1" id="KW-0930">Antiviral protein</keyword>
<evidence type="ECO:0000256" key="1">
    <source>
        <dbReference type="ARBA" id="ARBA00022721"/>
    </source>
</evidence>
<dbReference type="InterPro" id="IPR011545">
    <property type="entry name" value="DEAD/DEAH_box_helicase_dom"/>
</dbReference>
<evidence type="ECO:0000259" key="13">
    <source>
        <dbReference type="PROSITE" id="PS51327"/>
    </source>
</evidence>
<dbReference type="InterPro" id="IPR001650">
    <property type="entry name" value="Helicase_C-like"/>
</dbReference>
<name>M2N942_BAUPA</name>
<dbReference type="GO" id="GO:0003723">
    <property type="term" value="F:RNA binding"/>
    <property type="evidence" value="ECO:0007669"/>
    <property type="project" value="UniProtKB-UniRule"/>
</dbReference>
<evidence type="ECO:0000256" key="4">
    <source>
        <dbReference type="ARBA" id="ARBA00022801"/>
    </source>
</evidence>
<dbReference type="GO" id="GO:0005737">
    <property type="term" value="C:cytoplasm"/>
    <property type="evidence" value="ECO:0007669"/>
    <property type="project" value="TreeGrafter"/>
</dbReference>
<dbReference type="SUPFAM" id="SSF52540">
    <property type="entry name" value="P-loop containing nucleoside triphosphate hydrolases"/>
    <property type="match status" value="1"/>
</dbReference>
<evidence type="ECO:0000256" key="8">
    <source>
        <dbReference type="PROSITE-ProRule" id="PRU00657"/>
    </source>
</evidence>
<organism evidence="14 15">
    <name type="scientific">Baudoinia panamericana (strain UAMH 10762)</name>
    <name type="common">Angels' share fungus</name>
    <name type="synonym">Baudoinia compniacensis (strain UAMH 10762)</name>
    <dbReference type="NCBI Taxonomy" id="717646"/>
    <lineage>
        <taxon>Eukaryota</taxon>
        <taxon>Fungi</taxon>
        <taxon>Dikarya</taxon>
        <taxon>Ascomycota</taxon>
        <taxon>Pezizomycotina</taxon>
        <taxon>Dothideomycetes</taxon>
        <taxon>Dothideomycetidae</taxon>
        <taxon>Mycosphaerellales</taxon>
        <taxon>Teratosphaeriaceae</taxon>
        <taxon>Baudoinia</taxon>
    </lineage>
</organism>
<feature type="domain" description="Helicase ATP-binding" evidence="11">
    <location>
        <begin position="11"/>
        <end position="188"/>
    </location>
</feature>
<evidence type="ECO:0008006" key="16">
    <source>
        <dbReference type="Google" id="ProtNLM"/>
    </source>
</evidence>
<dbReference type="GO" id="GO:0050688">
    <property type="term" value="P:regulation of defense response to virus"/>
    <property type="evidence" value="ECO:0007669"/>
    <property type="project" value="UniProtKB-KW"/>
</dbReference>